<keyword evidence="4" id="KW-1185">Reference proteome</keyword>
<evidence type="ECO:0000313" key="4">
    <source>
        <dbReference type="Proteomes" id="UP000002941"/>
    </source>
</evidence>
<evidence type="ECO:0000256" key="2">
    <source>
        <dbReference type="SAM" id="Phobius"/>
    </source>
</evidence>
<feature type="transmembrane region" description="Helical" evidence="2">
    <location>
        <begin position="157"/>
        <end position="175"/>
    </location>
</feature>
<dbReference type="EMBL" id="AKFT01000209">
    <property type="protein sequence ID" value="EJF37078.1"/>
    <property type="molecule type" value="Genomic_DNA"/>
</dbReference>
<sequence length="177" mass="19441">MRAVSASLAGATQARIRHERAIPVAAPPVKLPTKRPASVRSLWFALCDVPLLPQAILARSVVFRTEIGPLPARDRSYSAPRSVQLRIEIGSPRSSQEGRARNPLSGWGRPGGEGRSDIGIRRLGPFRIESQLLFWTGRHLEHTSTHQLTDLRRQTGVILLLIVIILSARLIAINGNS</sequence>
<keyword evidence="2" id="KW-0472">Membrane</keyword>
<protein>
    <submittedName>
        <fullName evidence="3">Uncharacterized protein</fullName>
    </submittedName>
</protein>
<reference evidence="3 4" key="1">
    <citation type="submission" date="2012-05" db="EMBL/GenBank/DDBJ databases">
        <authorList>
            <person name="Harkins D.M."/>
            <person name="Madupu R."/>
            <person name="Durkin A.S."/>
            <person name="Torralba M."/>
            <person name="Methe B."/>
            <person name="Sutton G.G."/>
            <person name="Nelson K.E."/>
        </authorList>
    </citation>
    <scope>NUCLEOTIDE SEQUENCE [LARGE SCALE GENOMIC DNA]</scope>
    <source>
        <strain evidence="3 4">F0489</strain>
    </source>
</reference>
<dbReference type="AlphaFoldDB" id="J1GVZ5"/>
<accession>J1GVZ5</accession>
<feature type="region of interest" description="Disordered" evidence="1">
    <location>
        <begin position="89"/>
        <end position="118"/>
    </location>
</feature>
<keyword evidence="2" id="KW-1133">Transmembrane helix</keyword>
<dbReference type="PATRIC" id="fig|1125718.3.peg.2657"/>
<evidence type="ECO:0000313" key="3">
    <source>
        <dbReference type="EMBL" id="EJF37078.1"/>
    </source>
</evidence>
<keyword evidence="2" id="KW-0812">Transmembrane</keyword>
<comment type="caution">
    <text evidence="3">The sequence shown here is derived from an EMBL/GenBank/DDBJ whole genome shotgun (WGS) entry which is preliminary data.</text>
</comment>
<evidence type="ECO:0000256" key="1">
    <source>
        <dbReference type="SAM" id="MobiDB-lite"/>
    </source>
</evidence>
<dbReference type="Proteomes" id="UP000002941">
    <property type="component" value="Unassembled WGS sequence"/>
</dbReference>
<organism evidence="3 4">
    <name type="scientific">Actinomyces massiliensis F0489</name>
    <dbReference type="NCBI Taxonomy" id="1125718"/>
    <lineage>
        <taxon>Bacteria</taxon>
        <taxon>Bacillati</taxon>
        <taxon>Actinomycetota</taxon>
        <taxon>Actinomycetes</taxon>
        <taxon>Actinomycetales</taxon>
        <taxon>Actinomycetaceae</taxon>
        <taxon>Actinomyces</taxon>
    </lineage>
</organism>
<proteinExistence type="predicted"/>
<gene>
    <name evidence="3" type="ORF">HMPREF1318_0908</name>
</gene>
<name>J1GVZ5_9ACTO</name>